<feature type="chain" id="PRO_5041923612" evidence="1">
    <location>
        <begin position="17"/>
        <end position="497"/>
    </location>
</feature>
<accession>A0AAD9HH87</accession>
<comment type="caution">
    <text evidence="2">The sequence shown here is derived from an EMBL/GenBank/DDBJ whole genome shotgun (WGS) entry which is preliminary data.</text>
</comment>
<proteinExistence type="predicted"/>
<feature type="signal peptide" evidence="1">
    <location>
        <begin position="1"/>
        <end position="16"/>
    </location>
</feature>
<reference evidence="2" key="1">
    <citation type="submission" date="2021-06" db="EMBL/GenBank/DDBJ databases">
        <title>Comparative genomics, transcriptomics and evolutionary studies reveal genomic signatures of adaptation to plant cell wall in hemibiotrophic fungi.</title>
        <authorList>
            <consortium name="DOE Joint Genome Institute"/>
            <person name="Baroncelli R."/>
            <person name="Diaz J.F."/>
            <person name="Benocci T."/>
            <person name="Peng M."/>
            <person name="Battaglia E."/>
            <person name="Haridas S."/>
            <person name="Andreopoulos W."/>
            <person name="Labutti K."/>
            <person name="Pangilinan J."/>
            <person name="Floch G.L."/>
            <person name="Makela M.R."/>
            <person name="Henrissat B."/>
            <person name="Grigoriev I.V."/>
            <person name="Crouch J.A."/>
            <person name="De Vries R.P."/>
            <person name="Sukno S.A."/>
            <person name="Thon M.R."/>
        </authorList>
    </citation>
    <scope>NUCLEOTIDE SEQUENCE</scope>
    <source>
        <strain evidence="2">MAFF235873</strain>
    </source>
</reference>
<protein>
    <submittedName>
        <fullName evidence="2">Uncharacterized protein</fullName>
    </submittedName>
</protein>
<organism evidence="2 3">
    <name type="scientific">Colletotrichum zoysiae</name>
    <dbReference type="NCBI Taxonomy" id="1216348"/>
    <lineage>
        <taxon>Eukaryota</taxon>
        <taxon>Fungi</taxon>
        <taxon>Dikarya</taxon>
        <taxon>Ascomycota</taxon>
        <taxon>Pezizomycotina</taxon>
        <taxon>Sordariomycetes</taxon>
        <taxon>Hypocreomycetidae</taxon>
        <taxon>Glomerellales</taxon>
        <taxon>Glomerellaceae</taxon>
        <taxon>Colletotrichum</taxon>
        <taxon>Colletotrichum graminicola species complex</taxon>
    </lineage>
</organism>
<gene>
    <name evidence="2" type="ORF">LX32DRAFT_589941</name>
</gene>
<name>A0AAD9HH87_9PEZI</name>
<evidence type="ECO:0000256" key="1">
    <source>
        <dbReference type="SAM" id="SignalP"/>
    </source>
</evidence>
<sequence>MLFLSFVALFSLAVRASPIVVSESHRGEQHALVVRNTTADDCSPFSPDGIQPSCWETLGMNDYLNNWWVNNSARCNSTDRGFAQCYLDTAACQGLITWSCDFIALNGCTPPPSGRDNQYSSYQEFYVIWNIYAINLYFTNYHAALLQGQATAIGAVAEIVKVVSPPIKKNPHTPMFGPIFGPTMAQISLLGFFMGSSLGTSLVFNSILGLLSSATGIVNILFPVTMVTQVSWEALSASLSDNVNEFQKNLGVALTHIQTNYTLFYQLTNNGGFSQKMNTNLPANTDFIYHNLLKWTFNQALSQNDYFVVKNPGIDPRQIPIDPFDCSKLDEYGTCGPIWYDGKDSYGLARADDIGMNKMQSILTVAFQKNWTTPSELYVDSQSCQGKNGSEAFDVQDLSLSCTSNLPVCEFNFDYNPWEQIWNAKNPPQYLNCPIQRGWGISQASTNTAGVPLTYLGPYLVRNHSCQSCSPEARAHTSRLERPDVLTEHLTAVWRGV</sequence>
<evidence type="ECO:0000313" key="3">
    <source>
        <dbReference type="Proteomes" id="UP001232148"/>
    </source>
</evidence>
<dbReference type="Proteomes" id="UP001232148">
    <property type="component" value="Unassembled WGS sequence"/>
</dbReference>
<keyword evidence="1" id="KW-0732">Signal</keyword>
<evidence type="ECO:0000313" key="2">
    <source>
        <dbReference type="EMBL" id="KAK2028803.1"/>
    </source>
</evidence>
<dbReference type="AlphaFoldDB" id="A0AAD9HH87"/>
<dbReference type="EMBL" id="MU842873">
    <property type="protein sequence ID" value="KAK2028803.1"/>
    <property type="molecule type" value="Genomic_DNA"/>
</dbReference>
<keyword evidence="3" id="KW-1185">Reference proteome</keyword>